<dbReference type="SMART" id="SM00316">
    <property type="entry name" value="S1"/>
    <property type="match status" value="1"/>
</dbReference>
<dbReference type="GO" id="GO:0005829">
    <property type="term" value="C:cytosol"/>
    <property type="evidence" value="ECO:0007669"/>
    <property type="project" value="TreeGrafter"/>
</dbReference>
<dbReference type="Pfam" id="PF00773">
    <property type="entry name" value="RNB"/>
    <property type="match status" value="1"/>
</dbReference>
<evidence type="ECO:0000259" key="2">
    <source>
        <dbReference type="SMART" id="SM00955"/>
    </source>
</evidence>
<dbReference type="InterPro" id="IPR003029">
    <property type="entry name" value="S1_domain"/>
</dbReference>
<dbReference type="PANTHER" id="PTHR23355:SF37">
    <property type="entry name" value="EXORIBONUCLEASE 2"/>
    <property type="match status" value="1"/>
</dbReference>
<dbReference type="GO" id="GO:0004540">
    <property type="term" value="F:RNA nuclease activity"/>
    <property type="evidence" value="ECO:0007669"/>
    <property type="project" value="InterPro"/>
</dbReference>
<dbReference type="Pfam" id="PF18614">
    <property type="entry name" value="RNase_II_C_S1"/>
    <property type="match status" value="1"/>
</dbReference>
<dbReference type="SUPFAM" id="SSF50249">
    <property type="entry name" value="Nucleic acid-binding proteins"/>
    <property type="match status" value="2"/>
</dbReference>
<dbReference type="RefSeq" id="WP_061501257.1">
    <property type="nucleotide sequence ID" value="NZ_CP010951.1"/>
</dbReference>
<feature type="domain" description="S1 motif" evidence="1">
    <location>
        <begin position="425"/>
        <end position="487"/>
    </location>
</feature>
<gene>
    <name evidence="3" type="ORF">UC35_15565</name>
</gene>
<dbReference type="InterPro" id="IPR012340">
    <property type="entry name" value="NA-bd_OB-fold"/>
</dbReference>
<protein>
    <submittedName>
        <fullName evidence="3">Ribonuclease II</fullName>
    </submittedName>
</protein>
<evidence type="ECO:0000313" key="3">
    <source>
        <dbReference type="EMBL" id="AMO24015.1"/>
    </source>
</evidence>
<reference evidence="3 4" key="1">
    <citation type="journal article" date="2014" name="Int. J. Syst. Evol. Microbiol.">
        <title>Ramlibacter solisilvae sp. nov., isolated from forest soil, and emended description of the genus Ramlibacter.</title>
        <authorList>
            <person name="Lee H.J."/>
            <person name="Lee S.H."/>
            <person name="Lee S.S."/>
            <person name="Lee J.S."/>
            <person name="Kim Y."/>
            <person name="Kim S.C."/>
            <person name="Jeon C.O."/>
        </authorList>
    </citation>
    <scope>NUCLEOTIDE SEQUENCE [LARGE SCALE GENOMIC DNA]</scope>
    <source>
        <strain evidence="3 4">5-10</strain>
    </source>
</reference>
<dbReference type="AlphaFoldDB" id="A0A127JVT0"/>
<keyword evidence="4" id="KW-1185">Reference proteome</keyword>
<proteinExistence type="predicted"/>
<dbReference type="GO" id="GO:0003723">
    <property type="term" value="F:RNA binding"/>
    <property type="evidence" value="ECO:0007669"/>
    <property type="project" value="InterPro"/>
</dbReference>
<dbReference type="InterPro" id="IPR001900">
    <property type="entry name" value="RNase_II/R"/>
</dbReference>
<sequence>MTPNGLPDLRTFADATMRERGLEPAFAPQALQEAEAARHVAVAAGTGVEDLRALTWFSIDNDDTRDLDQLSVAQALPGGATRLLVAVADVAGSVGASGAVEAHAAGNTTSVYTAAGVFPMLPERLSTDLTSLNEGEERFAVVIDLQVETDGSVSSARLARAVVINRAKLAYGGVSRWLDGEGPAPAPLAGVPGLDEQLRLHDEVAQRLRRRRQERGALNLKSLSARPLFDDAGRLVDIQPDEKNRAKDLIADLMIAANAATAHFLVQSGFPSLRRFLQAPRRWDRIEALAASHGVSLPAEPDAVALDRFLCARRQADPEGFADLSLKVLKMLGSGEYSATPAGAAGPAHFGLAVNDYAHSTAPNRRYPDLVTQRLVKAALRGEAPPYSFGQLSAIARHCTLQEDNATRVERTVLKAAAALLLQGRIGETFEALVTGASPKGVFVRITRPLVEGRLVRGFEDADVGDALKVRLVSVDPRQGFIDFERT</sequence>
<dbReference type="GO" id="GO:0006402">
    <property type="term" value="P:mRNA catabolic process"/>
    <property type="evidence" value="ECO:0007669"/>
    <property type="project" value="TreeGrafter"/>
</dbReference>
<dbReference type="PATRIC" id="fig|94132.3.peg.3174"/>
<accession>A0A127JVT0</accession>
<dbReference type="InterPro" id="IPR050180">
    <property type="entry name" value="RNR_Ribonuclease"/>
</dbReference>
<organism evidence="3 4">
    <name type="scientific">Ramlibacter tataouinensis</name>
    <dbReference type="NCBI Taxonomy" id="94132"/>
    <lineage>
        <taxon>Bacteria</taxon>
        <taxon>Pseudomonadati</taxon>
        <taxon>Pseudomonadota</taxon>
        <taxon>Betaproteobacteria</taxon>
        <taxon>Burkholderiales</taxon>
        <taxon>Comamonadaceae</taxon>
        <taxon>Ramlibacter</taxon>
    </lineage>
</organism>
<name>A0A127JVT0_9BURK</name>
<dbReference type="SMART" id="SM00955">
    <property type="entry name" value="RNB"/>
    <property type="match status" value="1"/>
</dbReference>
<evidence type="ECO:0000313" key="4">
    <source>
        <dbReference type="Proteomes" id="UP000070433"/>
    </source>
</evidence>
<dbReference type="PANTHER" id="PTHR23355">
    <property type="entry name" value="RIBONUCLEASE"/>
    <property type="match status" value="1"/>
</dbReference>
<feature type="domain" description="RNB" evidence="2">
    <location>
        <begin position="48"/>
        <end position="382"/>
    </location>
</feature>
<evidence type="ECO:0000259" key="1">
    <source>
        <dbReference type="SMART" id="SM00316"/>
    </source>
</evidence>
<dbReference type="InterPro" id="IPR040596">
    <property type="entry name" value="RNase_II_C_S1"/>
</dbReference>
<dbReference type="Proteomes" id="UP000070433">
    <property type="component" value="Chromosome"/>
</dbReference>
<dbReference type="EMBL" id="CP010951">
    <property type="protein sequence ID" value="AMO24015.1"/>
    <property type="molecule type" value="Genomic_DNA"/>
</dbReference>